<gene>
    <name evidence="1" type="ORF">SAMN05660971_00462</name>
</gene>
<evidence type="ECO:0000313" key="2">
    <source>
        <dbReference type="Proteomes" id="UP000184123"/>
    </source>
</evidence>
<accession>A0A1M7ACU3</accession>
<name>A0A1M7ACU3_9GAMM</name>
<proteinExistence type="predicted"/>
<dbReference type="STRING" id="44933.SAMN05660971_00462"/>
<sequence>MALAEELLVVQEVEVIQASTAELMLLAPDRPRRHSKHSGVLPLEQR</sequence>
<organism evidence="1 2">
    <name type="scientific">Halomonas cupida</name>
    <dbReference type="NCBI Taxonomy" id="44933"/>
    <lineage>
        <taxon>Bacteria</taxon>
        <taxon>Pseudomonadati</taxon>
        <taxon>Pseudomonadota</taxon>
        <taxon>Gammaproteobacteria</taxon>
        <taxon>Oceanospirillales</taxon>
        <taxon>Halomonadaceae</taxon>
        <taxon>Halomonas</taxon>
    </lineage>
</organism>
<reference evidence="1 2" key="1">
    <citation type="submission" date="2016-11" db="EMBL/GenBank/DDBJ databases">
        <authorList>
            <person name="Jaros S."/>
            <person name="Januszkiewicz K."/>
            <person name="Wedrychowicz H."/>
        </authorList>
    </citation>
    <scope>NUCLEOTIDE SEQUENCE [LARGE SCALE GENOMIC DNA]</scope>
    <source>
        <strain evidence="1 2">DSM 4740</strain>
    </source>
</reference>
<dbReference type="EMBL" id="FRCA01000001">
    <property type="protein sequence ID" value="SHL40553.1"/>
    <property type="molecule type" value="Genomic_DNA"/>
</dbReference>
<dbReference type="Proteomes" id="UP000184123">
    <property type="component" value="Unassembled WGS sequence"/>
</dbReference>
<evidence type="ECO:0000313" key="1">
    <source>
        <dbReference type="EMBL" id="SHL40553.1"/>
    </source>
</evidence>
<dbReference type="RefSeq" id="WP_159438836.1">
    <property type="nucleotide sequence ID" value="NZ_BJXU01000013.1"/>
</dbReference>
<protein>
    <submittedName>
        <fullName evidence="1">Uncharacterized protein</fullName>
    </submittedName>
</protein>
<dbReference type="AlphaFoldDB" id="A0A1M7ACU3"/>